<reference evidence="2" key="1">
    <citation type="journal article" date="2020" name="Stud. Mycol.">
        <title>101 Dothideomycetes genomes: a test case for predicting lifestyles and emergence of pathogens.</title>
        <authorList>
            <person name="Haridas S."/>
            <person name="Albert R."/>
            <person name="Binder M."/>
            <person name="Bloem J."/>
            <person name="Labutti K."/>
            <person name="Salamov A."/>
            <person name="Andreopoulos B."/>
            <person name="Baker S."/>
            <person name="Barry K."/>
            <person name="Bills G."/>
            <person name="Bluhm B."/>
            <person name="Cannon C."/>
            <person name="Castanera R."/>
            <person name="Culley D."/>
            <person name="Daum C."/>
            <person name="Ezra D."/>
            <person name="Gonzalez J."/>
            <person name="Henrissat B."/>
            <person name="Kuo A."/>
            <person name="Liang C."/>
            <person name="Lipzen A."/>
            <person name="Lutzoni F."/>
            <person name="Magnuson J."/>
            <person name="Mondo S."/>
            <person name="Nolan M."/>
            <person name="Ohm R."/>
            <person name="Pangilinan J."/>
            <person name="Park H.-J."/>
            <person name="Ramirez L."/>
            <person name="Alfaro M."/>
            <person name="Sun H."/>
            <person name="Tritt A."/>
            <person name="Yoshinaga Y."/>
            <person name="Zwiers L.-H."/>
            <person name="Turgeon B."/>
            <person name="Goodwin S."/>
            <person name="Spatafora J."/>
            <person name="Crous P."/>
            <person name="Grigoriev I."/>
        </authorList>
    </citation>
    <scope>NUCLEOTIDE SEQUENCE</scope>
    <source>
        <strain evidence="2">CBS 113979</strain>
    </source>
</reference>
<keyword evidence="3" id="KW-1185">Reference proteome</keyword>
<sequence length="114" mass="12367">MHTLSNSQCCSTLCISSTPCLYNLVFVSCQTSTLISMLSMRYHFMAKSCLGAFARASCFDLQICSVGVFLILKISSTPSTTPQAESHRATRRALCACDSALDVERLACTCLALH</sequence>
<accession>A0A6G1GUQ1</accession>
<dbReference type="AlphaFoldDB" id="A0A6G1GUQ1"/>
<keyword evidence="1" id="KW-0812">Transmembrane</keyword>
<evidence type="ECO:0000313" key="2">
    <source>
        <dbReference type="EMBL" id="KAF1984683.1"/>
    </source>
</evidence>
<organism evidence="2 3">
    <name type="scientific">Aulographum hederae CBS 113979</name>
    <dbReference type="NCBI Taxonomy" id="1176131"/>
    <lineage>
        <taxon>Eukaryota</taxon>
        <taxon>Fungi</taxon>
        <taxon>Dikarya</taxon>
        <taxon>Ascomycota</taxon>
        <taxon>Pezizomycotina</taxon>
        <taxon>Dothideomycetes</taxon>
        <taxon>Pleosporomycetidae</taxon>
        <taxon>Aulographales</taxon>
        <taxon>Aulographaceae</taxon>
    </lineage>
</organism>
<feature type="transmembrane region" description="Helical" evidence="1">
    <location>
        <begin position="21"/>
        <end position="40"/>
    </location>
</feature>
<evidence type="ECO:0000256" key="1">
    <source>
        <dbReference type="SAM" id="Phobius"/>
    </source>
</evidence>
<protein>
    <submittedName>
        <fullName evidence="2">Uncharacterized protein</fullName>
    </submittedName>
</protein>
<evidence type="ECO:0000313" key="3">
    <source>
        <dbReference type="Proteomes" id="UP000800041"/>
    </source>
</evidence>
<dbReference type="EMBL" id="ML977166">
    <property type="protein sequence ID" value="KAF1984683.1"/>
    <property type="molecule type" value="Genomic_DNA"/>
</dbReference>
<gene>
    <name evidence="2" type="ORF">K402DRAFT_133446</name>
</gene>
<name>A0A6G1GUQ1_9PEZI</name>
<dbReference type="Proteomes" id="UP000800041">
    <property type="component" value="Unassembled WGS sequence"/>
</dbReference>
<keyword evidence="1" id="KW-0472">Membrane</keyword>
<proteinExistence type="predicted"/>
<keyword evidence="1" id="KW-1133">Transmembrane helix</keyword>